<evidence type="ECO:0000259" key="1">
    <source>
        <dbReference type="Pfam" id="PF01370"/>
    </source>
</evidence>
<dbReference type="Pfam" id="PF01370">
    <property type="entry name" value="Epimerase"/>
    <property type="match status" value="1"/>
</dbReference>
<protein>
    <submittedName>
        <fullName evidence="2">NAD(P)-dependent oxidoreductase</fullName>
    </submittedName>
</protein>
<dbReference type="GO" id="GO:0004029">
    <property type="term" value="F:aldehyde dehydrogenase (NAD+) activity"/>
    <property type="evidence" value="ECO:0007669"/>
    <property type="project" value="TreeGrafter"/>
</dbReference>
<dbReference type="SUPFAM" id="SSF51735">
    <property type="entry name" value="NAD(P)-binding Rossmann-fold domains"/>
    <property type="match status" value="1"/>
</dbReference>
<dbReference type="Gene3D" id="3.40.50.720">
    <property type="entry name" value="NAD(P)-binding Rossmann-like Domain"/>
    <property type="match status" value="1"/>
</dbReference>
<dbReference type="EMBL" id="JABEQJ010000002">
    <property type="protein sequence ID" value="MBB2158997.1"/>
    <property type="molecule type" value="Genomic_DNA"/>
</dbReference>
<organism evidence="2 3">
    <name type="scientific">Gluconacetobacter sacchari</name>
    <dbReference type="NCBI Taxonomy" id="92759"/>
    <lineage>
        <taxon>Bacteria</taxon>
        <taxon>Pseudomonadati</taxon>
        <taxon>Pseudomonadota</taxon>
        <taxon>Alphaproteobacteria</taxon>
        <taxon>Acetobacterales</taxon>
        <taxon>Acetobacteraceae</taxon>
        <taxon>Gluconacetobacter</taxon>
    </lineage>
</organism>
<feature type="domain" description="NAD-dependent epimerase/dehydratase" evidence="1">
    <location>
        <begin position="3"/>
        <end position="208"/>
    </location>
</feature>
<name>A0A7W4NJP1_9PROT</name>
<dbReference type="RefSeq" id="WP_182995867.1">
    <property type="nucleotide sequence ID" value="NZ_JABEQJ010000002.1"/>
</dbReference>
<evidence type="ECO:0000313" key="3">
    <source>
        <dbReference type="Proteomes" id="UP000589085"/>
    </source>
</evidence>
<accession>A0A7W4NJP1</accession>
<comment type="caution">
    <text evidence="2">The sequence shown here is derived from an EMBL/GenBank/DDBJ whole genome shotgun (WGS) entry which is preliminary data.</text>
</comment>
<dbReference type="PANTHER" id="PTHR48079">
    <property type="entry name" value="PROTEIN YEEZ"/>
    <property type="match status" value="1"/>
</dbReference>
<gene>
    <name evidence="2" type="ORF">HLH48_02205</name>
</gene>
<dbReference type="AlphaFoldDB" id="A0A7W4NJP1"/>
<reference evidence="2 3" key="1">
    <citation type="submission" date="2020-04" db="EMBL/GenBank/DDBJ databases">
        <title>Description of novel Gluconacetobacter.</title>
        <authorList>
            <person name="Sombolestani A."/>
        </authorList>
    </citation>
    <scope>NUCLEOTIDE SEQUENCE [LARGE SCALE GENOMIC DNA]</scope>
    <source>
        <strain evidence="2 3">LMG 19747</strain>
    </source>
</reference>
<dbReference type="GO" id="GO:0005737">
    <property type="term" value="C:cytoplasm"/>
    <property type="evidence" value="ECO:0007669"/>
    <property type="project" value="TreeGrafter"/>
</dbReference>
<dbReference type="InterPro" id="IPR001509">
    <property type="entry name" value="Epimerase_deHydtase"/>
</dbReference>
<dbReference type="InterPro" id="IPR051783">
    <property type="entry name" value="NAD(P)-dependent_oxidoreduct"/>
</dbReference>
<dbReference type="PANTHER" id="PTHR48079:SF6">
    <property type="entry name" value="NAD(P)-BINDING DOMAIN-CONTAINING PROTEIN-RELATED"/>
    <property type="match status" value="1"/>
</dbReference>
<sequence>MKVLVTGSNGFLGKAVVRTLGARPDMRVLATARQPSDRTARLDITEDAAIQADILRGVDGVVHCAAGGADVVIDGTRKLLEACQMAGVRRVVLISSISVYGGAAGCVSEATPRIKGTRSNYAGWKAMAEEASEGFPGVEIVILRPTIIYGPDSPLWVTGLERRILGGYWGEFGALGDGSCNLVHVDDVAGAVEAALVVRSAAGHVFNVNGPDCVSWNSWFQKMADLVGYGPLRHITPPVLYGRVLVALPFKALRKLLRSDRFAWVSGAPALSELALFRRKVFYPTDKAKAILNWSAHMTLADGLATIGHSRAGSGRT</sequence>
<dbReference type="InterPro" id="IPR036291">
    <property type="entry name" value="NAD(P)-bd_dom_sf"/>
</dbReference>
<proteinExistence type="predicted"/>
<dbReference type="Proteomes" id="UP000589085">
    <property type="component" value="Unassembled WGS sequence"/>
</dbReference>
<evidence type="ECO:0000313" key="2">
    <source>
        <dbReference type="EMBL" id="MBB2158997.1"/>
    </source>
</evidence>